<keyword evidence="1" id="KW-1133">Transmembrane helix</keyword>
<comment type="caution">
    <text evidence="2">The sequence shown here is derived from an EMBL/GenBank/DDBJ whole genome shotgun (WGS) entry which is preliminary data.</text>
</comment>
<keyword evidence="3" id="KW-1185">Reference proteome</keyword>
<organism evidence="2 3">
    <name type="scientific">Rheinheimera nanhaiensis E407-8</name>
    <dbReference type="NCBI Taxonomy" id="562729"/>
    <lineage>
        <taxon>Bacteria</taxon>
        <taxon>Pseudomonadati</taxon>
        <taxon>Pseudomonadota</taxon>
        <taxon>Gammaproteobacteria</taxon>
        <taxon>Chromatiales</taxon>
        <taxon>Chromatiaceae</taxon>
        <taxon>Rheinheimera</taxon>
    </lineage>
</organism>
<evidence type="ECO:0000313" key="2">
    <source>
        <dbReference type="EMBL" id="GAB59068.1"/>
    </source>
</evidence>
<dbReference type="EMBL" id="BAFK01000010">
    <property type="protein sequence ID" value="GAB59068.1"/>
    <property type="molecule type" value="Genomic_DNA"/>
</dbReference>
<dbReference type="Pfam" id="PF05751">
    <property type="entry name" value="FixH"/>
    <property type="match status" value="1"/>
</dbReference>
<reference evidence="2 3" key="1">
    <citation type="journal article" date="2012" name="J. Bacteriol.">
        <title>Genome Sequence of the Protease-Producing Bacterium Rheinheimera nanhaiensis E407-8T, Isolated from Deep-Sea Sediment of the South China Sea.</title>
        <authorList>
            <person name="Zhang X.-Y."/>
            <person name="Zhang Y.-J."/>
            <person name="Qin Q.-L."/>
            <person name="Xie B.-B."/>
            <person name="Chen X.-L."/>
            <person name="Zhou B.-C."/>
            <person name="Zhang Y.-Z."/>
        </authorList>
    </citation>
    <scope>NUCLEOTIDE SEQUENCE [LARGE SCALE GENOMIC DNA]</scope>
    <source>
        <strain evidence="2 3">E407-8</strain>
    </source>
</reference>
<gene>
    <name evidence="2" type="ORF">RNAN_2058</name>
</gene>
<evidence type="ECO:0000313" key="3">
    <source>
        <dbReference type="Proteomes" id="UP000004374"/>
    </source>
</evidence>
<protein>
    <submittedName>
        <fullName evidence="2">FixH family protein</fullName>
    </submittedName>
</protein>
<dbReference type="STRING" id="562729.RNAN_2058"/>
<dbReference type="AlphaFoldDB" id="I1DYE0"/>
<evidence type="ECO:0000256" key="1">
    <source>
        <dbReference type="SAM" id="Phobius"/>
    </source>
</evidence>
<dbReference type="Proteomes" id="UP000004374">
    <property type="component" value="Unassembled WGS sequence"/>
</dbReference>
<keyword evidence="1" id="KW-0472">Membrane</keyword>
<keyword evidence="1" id="KW-0812">Transmembrane</keyword>
<dbReference type="InterPro" id="IPR008620">
    <property type="entry name" value="FixH"/>
</dbReference>
<proteinExistence type="predicted"/>
<accession>I1DYE0</accession>
<sequence length="168" mass="18973">MQVEVLMQQDTKPWYKQLWPWVLIAIPVITALKAVHTIVVMQQHSPDLVVDDYYKAGRAINMQLAKYREAALRNLDAHVLVAGNRAVVRFAENTVLDGAVHLDFYHPTLAERDFALDAQRSGELLYVADLPVTPTGKWQLVVSDASKDWKLRATLELPATAEVKLGYH</sequence>
<name>I1DYE0_9GAMM</name>
<feature type="transmembrane region" description="Helical" evidence="1">
    <location>
        <begin position="18"/>
        <end position="35"/>
    </location>
</feature>